<dbReference type="AlphaFoldDB" id="A0A1I0D7K8"/>
<dbReference type="STRING" id="29364.SAMN04487772_11340"/>
<evidence type="ECO:0000313" key="1">
    <source>
        <dbReference type="EMBL" id="SET28206.1"/>
    </source>
</evidence>
<gene>
    <name evidence="1" type="ORF">SAMN04487772_11340</name>
</gene>
<protein>
    <submittedName>
        <fullName evidence="1">Uncharacterized protein</fullName>
    </submittedName>
</protein>
<dbReference type="Proteomes" id="UP000199800">
    <property type="component" value="Unassembled WGS sequence"/>
</dbReference>
<evidence type="ECO:0000313" key="2">
    <source>
        <dbReference type="Proteomes" id="UP000199800"/>
    </source>
</evidence>
<reference evidence="1 2" key="1">
    <citation type="submission" date="2016-10" db="EMBL/GenBank/DDBJ databases">
        <authorList>
            <person name="de Groot N.N."/>
        </authorList>
    </citation>
    <scope>NUCLEOTIDE SEQUENCE [LARGE SCALE GENOMIC DNA]</scope>
    <source>
        <strain evidence="1 2">DSM 1801</strain>
    </source>
</reference>
<name>A0A1I0D7K8_9FIRM</name>
<organism evidence="1 2">
    <name type="scientific">[Clostridium] polysaccharolyticum</name>
    <dbReference type="NCBI Taxonomy" id="29364"/>
    <lineage>
        <taxon>Bacteria</taxon>
        <taxon>Bacillati</taxon>
        <taxon>Bacillota</taxon>
        <taxon>Clostridia</taxon>
        <taxon>Lachnospirales</taxon>
        <taxon>Lachnospiraceae</taxon>
    </lineage>
</organism>
<dbReference type="EMBL" id="FOHN01000013">
    <property type="protein sequence ID" value="SET28206.1"/>
    <property type="molecule type" value="Genomic_DNA"/>
</dbReference>
<keyword evidence="2" id="KW-1185">Reference proteome</keyword>
<proteinExistence type="predicted"/>
<sequence length="130" mass="14413">MFAFLTTCTIVLAAEEEYTTHYSFSCSTTSRIHNASGTPTVTIITSNMTGDDNDDLWIELEKKYIWGWAATGSGSDSTTVSSVHGSTSKLKGDKSGDYRLLFGKNSMLSTGKYNIKSSKWYADLYIKYNK</sequence>
<accession>A0A1I0D7K8</accession>